<keyword evidence="11" id="KW-0575">Peroxidase</keyword>
<evidence type="ECO:0000256" key="2">
    <source>
        <dbReference type="ARBA" id="ARBA00022617"/>
    </source>
</evidence>
<keyword evidence="6" id="KW-0560">Oxidoreductase</keyword>
<dbReference type="GO" id="GO:0042597">
    <property type="term" value="C:periplasmic space"/>
    <property type="evidence" value="ECO:0007669"/>
    <property type="project" value="UniProtKB-SubCell"/>
</dbReference>
<comment type="cofactor">
    <cofactor evidence="8">
        <name>heme</name>
        <dbReference type="ChEBI" id="CHEBI:30413"/>
    </cofactor>
    <text evidence="8">Binds 2 heme groups.</text>
</comment>
<evidence type="ECO:0000256" key="9">
    <source>
        <dbReference type="PIRSR" id="PIRSR000294-2"/>
    </source>
</evidence>
<dbReference type="InterPro" id="IPR004852">
    <property type="entry name" value="Di-haem_cyt_c_peroxidsae"/>
</dbReference>
<dbReference type="InterPro" id="IPR036909">
    <property type="entry name" value="Cyt_c-like_dom_sf"/>
</dbReference>
<feature type="binding site" description="axial binding residue" evidence="9">
    <location>
        <position position="75"/>
    </location>
    <ligand>
        <name>heme c</name>
        <dbReference type="ChEBI" id="CHEBI:61717"/>
        <label>1</label>
    </ligand>
    <ligandPart>
        <name>Fe</name>
        <dbReference type="ChEBI" id="CHEBI:18248"/>
    </ligandPart>
</feature>
<name>A0A2N7CCZ6_VIBSP</name>
<dbReference type="Pfam" id="PF21419">
    <property type="entry name" value="RoxA-like_Cyt-c"/>
    <property type="match status" value="1"/>
</dbReference>
<evidence type="ECO:0000313" key="11">
    <source>
        <dbReference type="EMBL" id="PMF20252.1"/>
    </source>
</evidence>
<sequence>MLVTKRSVLKTAFFILIGMAGLPNVVYAKVQLEPLREVPVPADNKQTPEKIELGKILFYDGRLSGDTTSPCAGCHIQSQGWGFPDDLSMGYPGTVHWRNSQTIINAAYYDKFFWAGSAMSLEAQAKDAAKGAVAGNGEDDIMEARLALVPEYVERFKRVFGDDTPKIHNAWRAIAAFERTMIQRDTPIDNYLLGDKTALSESQLKGKALFEGKANCIACHNGALASDQKFYNIGVPPSPWWNDDGLAQITFRFELYSKGVTEEMYRTTKADPGAYFRAKRKEMLGKFRTPSLRYTKYTAPYMHNGTIPTLEAVIDFYDRGGVADDGRTTGYPQTKSALIQPLGLTEQDKKNLLSFVEAFSGEQIFIEEPTIPEYQPLFTKEELAGAEK</sequence>
<dbReference type="PANTHER" id="PTHR30600">
    <property type="entry name" value="CYTOCHROME C PEROXIDASE-RELATED"/>
    <property type="match status" value="1"/>
</dbReference>
<dbReference type="SUPFAM" id="SSF46626">
    <property type="entry name" value="Cytochrome c"/>
    <property type="match status" value="2"/>
</dbReference>
<feature type="binding site" description="axial binding residue" evidence="9">
    <location>
        <position position="220"/>
    </location>
    <ligand>
        <name>heme c</name>
        <dbReference type="ChEBI" id="CHEBI:61717"/>
        <label>2</label>
    </ligand>
    <ligandPart>
        <name>Fe</name>
        <dbReference type="ChEBI" id="CHEBI:18248"/>
    </ligandPart>
</feature>
<evidence type="ECO:0000256" key="6">
    <source>
        <dbReference type="ARBA" id="ARBA00023002"/>
    </source>
</evidence>
<keyword evidence="7 9" id="KW-0408">Iron</keyword>
<gene>
    <name evidence="11" type="ORF">BCV19_10825</name>
</gene>
<dbReference type="PROSITE" id="PS51007">
    <property type="entry name" value="CYTC"/>
    <property type="match status" value="2"/>
</dbReference>
<feature type="binding site" description="covalent" evidence="8">
    <location>
        <position position="216"/>
    </location>
    <ligand>
        <name>heme c</name>
        <dbReference type="ChEBI" id="CHEBI:61717"/>
        <label>2</label>
    </ligand>
</feature>
<dbReference type="EMBL" id="MCSW01000179">
    <property type="protein sequence ID" value="PMF20252.1"/>
    <property type="molecule type" value="Genomic_DNA"/>
</dbReference>
<comment type="subcellular location">
    <subcellularLocation>
        <location evidence="1">Periplasm</location>
    </subcellularLocation>
</comment>
<evidence type="ECO:0000256" key="4">
    <source>
        <dbReference type="ARBA" id="ARBA00022729"/>
    </source>
</evidence>
<accession>A0A2N7CCZ6</accession>
<dbReference type="AlphaFoldDB" id="A0A2N7CCZ6"/>
<keyword evidence="3 9" id="KW-0479">Metal-binding</keyword>
<keyword evidence="4" id="KW-0732">Signal</keyword>
<evidence type="ECO:0000256" key="5">
    <source>
        <dbReference type="ARBA" id="ARBA00022764"/>
    </source>
</evidence>
<reference evidence="12" key="1">
    <citation type="submission" date="2016-07" db="EMBL/GenBank/DDBJ databases">
        <title>Nontailed viruses are major unrecognized killers of bacteria in the ocean.</title>
        <authorList>
            <person name="Kauffman K."/>
            <person name="Hussain F."/>
            <person name="Yang J."/>
            <person name="Arevalo P."/>
            <person name="Brown J."/>
            <person name="Cutler M."/>
            <person name="Kelly L."/>
            <person name="Polz M.F."/>
        </authorList>
    </citation>
    <scope>NUCLEOTIDE SEQUENCE [LARGE SCALE GENOMIC DNA]</scope>
    <source>
        <strain evidence="12">10N.286.54.F3</strain>
    </source>
</reference>
<evidence type="ECO:0000256" key="3">
    <source>
        <dbReference type="ARBA" id="ARBA00022723"/>
    </source>
</evidence>
<evidence type="ECO:0000256" key="1">
    <source>
        <dbReference type="ARBA" id="ARBA00004418"/>
    </source>
</evidence>
<dbReference type="Pfam" id="PF03150">
    <property type="entry name" value="CCP_MauG"/>
    <property type="match status" value="1"/>
</dbReference>
<dbReference type="PANTHER" id="PTHR30600:SF10">
    <property type="entry name" value="BLL6722 PROTEIN"/>
    <property type="match status" value="1"/>
</dbReference>
<feature type="domain" description="Cytochrome c" evidence="10">
    <location>
        <begin position="201"/>
        <end position="360"/>
    </location>
</feature>
<dbReference type="InterPro" id="IPR026259">
    <property type="entry name" value="MauG/Cytc_peroxidase"/>
</dbReference>
<evidence type="ECO:0000259" key="10">
    <source>
        <dbReference type="PROSITE" id="PS51007"/>
    </source>
</evidence>
<keyword evidence="5" id="KW-0574">Periplasm</keyword>
<keyword evidence="2 8" id="KW-0349">Heme</keyword>
<proteinExistence type="predicted"/>
<feature type="binding site" description="covalent" evidence="8">
    <location>
        <position position="74"/>
    </location>
    <ligand>
        <name>heme c</name>
        <dbReference type="ChEBI" id="CHEBI:61717"/>
        <label>1</label>
    </ligand>
</feature>
<dbReference type="Proteomes" id="UP000235405">
    <property type="component" value="Unassembled WGS sequence"/>
</dbReference>
<feature type="binding site" description="covalent" evidence="8">
    <location>
        <position position="71"/>
    </location>
    <ligand>
        <name>heme c</name>
        <dbReference type="ChEBI" id="CHEBI:61717"/>
        <label>1</label>
    </ligand>
</feature>
<dbReference type="InterPro" id="IPR009056">
    <property type="entry name" value="Cyt_c-like_dom"/>
</dbReference>
<dbReference type="GO" id="GO:0046872">
    <property type="term" value="F:metal ion binding"/>
    <property type="evidence" value="ECO:0007669"/>
    <property type="project" value="UniProtKB-KW"/>
</dbReference>
<feature type="binding site" description="covalent" evidence="8">
    <location>
        <position position="219"/>
    </location>
    <ligand>
        <name>heme c</name>
        <dbReference type="ChEBI" id="CHEBI:61717"/>
        <label>2</label>
    </ligand>
</feature>
<feature type="domain" description="Cytochrome c" evidence="10">
    <location>
        <begin position="49"/>
        <end position="153"/>
    </location>
</feature>
<dbReference type="RefSeq" id="WP_102482652.1">
    <property type="nucleotide sequence ID" value="NZ_MCSW01000179.1"/>
</dbReference>
<comment type="PTM">
    <text evidence="8">Binds 2 heme groups per subunit.</text>
</comment>
<dbReference type="InterPro" id="IPR051395">
    <property type="entry name" value="Cytochrome_c_Peroxidase/MauG"/>
</dbReference>
<dbReference type="PIRSF" id="PIRSF000294">
    <property type="entry name" value="Cytochrome-c_peroxidase"/>
    <property type="match status" value="1"/>
</dbReference>
<dbReference type="Gene3D" id="1.10.760.10">
    <property type="entry name" value="Cytochrome c-like domain"/>
    <property type="match status" value="2"/>
</dbReference>
<evidence type="ECO:0000256" key="8">
    <source>
        <dbReference type="PIRSR" id="PIRSR000294-1"/>
    </source>
</evidence>
<comment type="caution">
    <text evidence="11">The sequence shown here is derived from an EMBL/GenBank/DDBJ whole genome shotgun (WGS) entry which is preliminary data.</text>
</comment>
<dbReference type="GO" id="GO:0004130">
    <property type="term" value="F:cytochrome-c peroxidase activity"/>
    <property type="evidence" value="ECO:0007669"/>
    <property type="project" value="TreeGrafter"/>
</dbReference>
<evidence type="ECO:0000256" key="7">
    <source>
        <dbReference type="ARBA" id="ARBA00023004"/>
    </source>
</evidence>
<protein>
    <submittedName>
        <fullName evidence="11">Cytochrome-c peroxidase</fullName>
    </submittedName>
</protein>
<organism evidence="11 12">
    <name type="scientific">Vibrio splendidus</name>
    <dbReference type="NCBI Taxonomy" id="29497"/>
    <lineage>
        <taxon>Bacteria</taxon>
        <taxon>Pseudomonadati</taxon>
        <taxon>Pseudomonadota</taxon>
        <taxon>Gammaproteobacteria</taxon>
        <taxon>Vibrionales</taxon>
        <taxon>Vibrionaceae</taxon>
        <taxon>Vibrio</taxon>
    </lineage>
</organism>
<evidence type="ECO:0000313" key="12">
    <source>
        <dbReference type="Proteomes" id="UP000235405"/>
    </source>
</evidence>
<dbReference type="GO" id="GO:0009055">
    <property type="term" value="F:electron transfer activity"/>
    <property type="evidence" value="ECO:0007669"/>
    <property type="project" value="InterPro"/>
</dbReference>
<dbReference type="GO" id="GO:0020037">
    <property type="term" value="F:heme binding"/>
    <property type="evidence" value="ECO:0007669"/>
    <property type="project" value="InterPro"/>
</dbReference>